<evidence type="ECO:0000313" key="1">
    <source>
        <dbReference type="EMBL" id="KAA8565145.1"/>
    </source>
</evidence>
<dbReference type="Proteomes" id="UP000322873">
    <property type="component" value="Unassembled WGS sequence"/>
</dbReference>
<gene>
    <name evidence="1" type="ORF">EYC84_010891</name>
</gene>
<protein>
    <submittedName>
        <fullName evidence="1">Uncharacterized protein</fullName>
    </submittedName>
</protein>
<reference evidence="1 2" key="1">
    <citation type="submission" date="2019-06" db="EMBL/GenBank/DDBJ databases">
        <title>Genome Sequence of the Brown Rot Fungal Pathogen Monilinia fructicola.</title>
        <authorList>
            <person name="De Miccolis Angelini R.M."/>
            <person name="Landi L."/>
            <person name="Abate D."/>
            <person name="Pollastro S."/>
            <person name="Romanazzi G."/>
            <person name="Faretra F."/>
        </authorList>
    </citation>
    <scope>NUCLEOTIDE SEQUENCE [LARGE SCALE GENOMIC DNA]</scope>
    <source>
        <strain evidence="1 2">Mfrc123</strain>
    </source>
</reference>
<accession>A0A5M9JD45</accession>
<proteinExistence type="predicted"/>
<dbReference type="EMBL" id="VICG01000014">
    <property type="protein sequence ID" value="KAA8565145.1"/>
    <property type="molecule type" value="Genomic_DNA"/>
</dbReference>
<dbReference type="AlphaFoldDB" id="A0A5M9JD45"/>
<comment type="caution">
    <text evidence="1">The sequence shown here is derived from an EMBL/GenBank/DDBJ whole genome shotgun (WGS) entry which is preliminary data.</text>
</comment>
<organism evidence="1 2">
    <name type="scientific">Monilinia fructicola</name>
    <name type="common">Brown rot fungus</name>
    <name type="synonym">Ciboria fructicola</name>
    <dbReference type="NCBI Taxonomy" id="38448"/>
    <lineage>
        <taxon>Eukaryota</taxon>
        <taxon>Fungi</taxon>
        <taxon>Dikarya</taxon>
        <taxon>Ascomycota</taxon>
        <taxon>Pezizomycotina</taxon>
        <taxon>Leotiomycetes</taxon>
        <taxon>Helotiales</taxon>
        <taxon>Sclerotiniaceae</taxon>
        <taxon>Monilinia</taxon>
    </lineage>
</organism>
<sequence>MGDTDNMSIWYAVHFFHDRKPSRRGEFIRIFNHSSSKGLSIVDHYPSGIVHQTSLSYPSFLTPYPNSSPVASPHLDSIIPCLSLLLYPIHT</sequence>
<evidence type="ECO:0000313" key="2">
    <source>
        <dbReference type="Proteomes" id="UP000322873"/>
    </source>
</evidence>
<name>A0A5M9JD45_MONFR</name>
<keyword evidence="2" id="KW-1185">Reference proteome</keyword>